<evidence type="ECO:0000256" key="7">
    <source>
        <dbReference type="ARBA" id="ARBA00023157"/>
    </source>
</evidence>
<evidence type="ECO:0000256" key="9">
    <source>
        <dbReference type="ARBA" id="ARBA00023224"/>
    </source>
</evidence>
<evidence type="ECO:0000256" key="10">
    <source>
        <dbReference type="RuleBase" id="RU000688"/>
    </source>
</evidence>
<keyword evidence="3 10" id="KW-0812">Transmembrane</keyword>
<sequence>MLMNGSAVSQFTLLGLSNSRPLQLLLFALVSACYATSLVGNLLIVVTVWVDPGFLQSPMYFFLANLSLIDMSLGSVAAPKMLRDLMSQVSTISYGGCMAQLFFLHFLGGSEMFLLTLMAYDRYVAICHPLSYPDIMRHHCCLGLLASCWAGGLLHSASQLVLVTRLPFCGPNKLDNFYCDVPQVVRLACTDTYVVEILMVANSGLISLVCFLALLGSYGVILVTLRGRFGGGEGWKALSTCSAHLMVVSLIFVPCVFVYLRPFSSSQMDKMASLFYTIITPVLNPIIYTLRNREIKDAIRRLAHKPGFRCWT</sequence>
<evidence type="ECO:0000256" key="4">
    <source>
        <dbReference type="ARBA" id="ARBA00022989"/>
    </source>
</evidence>
<feature type="transmembrane region" description="Helical" evidence="11">
    <location>
        <begin position="60"/>
        <end position="78"/>
    </location>
</feature>
<feature type="transmembrane region" description="Helical" evidence="11">
    <location>
        <begin position="272"/>
        <end position="290"/>
    </location>
</feature>
<feature type="transmembrane region" description="Helical" evidence="11">
    <location>
        <begin position="98"/>
        <end position="120"/>
    </location>
</feature>
<feature type="transmembrane region" description="Helical" evidence="11">
    <location>
        <begin position="24"/>
        <end position="48"/>
    </location>
</feature>
<dbReference type="GO" id="GO:0005886">
    <property type="term" value="C:plasma membrane"/>
    <property type="evidence" value="ECO:0007669"/>
    <property type="project" value="UniProtKB-SubCell"/>
</dbReference>
<dbReference type="GO" id="GO:0004930">
    <property type="term" value="F:G protein-coupled receptor activity"/>
    <property type="evidence" value="ECO:0007669"/>
    <property type="project" value="UniProtKB-KW"/>
</dbReference>
<keyword evidence="11" id="KW-1003">Cell membrane</keyword>
<protein>
    <recommendedName>
        <fullName evidence="11">Olfactory receptor</fullName>
    </recommendedName>
</protein>
<name>A0A8C8VFU8_9SAUR</name>
<dbReference type="Gene3D" id="1.20.1070.10">
    <property type="entry name" value="Rhodopsin 7-helix transmembrane proteins"/>
    <property type="match status" value="1"/>
</dbReference>
<dbReference type="CDD" id="cd15935">
    <property type="entry name" value="7tmA_OR4Q3-like"/>
    <property type="match status" value="1"/>
</dbReference>
<keyword evidence="11" id="KW-0552">Olfaction</keyword>
<reference evidence="13" key="1">
    <citation type="submission" date="2025-08" db="UniProtKB">
        <authorList>
            <consortium name="Ensembl"/>
        </authorList>
    </citation>
    <scope>IDENTIFICATION</scope>
</reference>
<feature type="transmembrane region" description="Helical" evidence="11">
    <location>
        <begin position="237"/>
        <end position="260"/>
    </location>
</feature>
<proteinExistence type="inferred from homology"/>
<dbReference type="Pfam" id="PF13853">
    <property type="entry name" value="7tm_4"/>
    <property type="match status" value="1"/>
</dbReference>
<evidence type="ECO:0000313" key="14">
    <source>
        <dbReference type="Proteomes" id="UP000694393"/>
    </source>
</evidence>
<dbReference type="PRINTS" id="PR00237">
    <property type="entry name" value="GPCRRHODOPSN"/>
</dbReference>
<evidence type="ECO:0000256" key="11">
    <source>
        <dbReference type="RuleBase" id="RU363047"/>
    </source>
</evidence>
<evidence type="ECO:0000256" key="8">
    <source>
        <dbReference type="ARBA" id="ARBA00023170"/>
    </source>
</evidence>
<accession>A0A8C8VFU8</accession>
<feature type="domain" description="G-protein coupled receptors family 1 profile" evidence="12">
    <location>
        <begin position="40"/>
        <end position="288"/>
    </location>
</feature>
<dbReference type="Proteomes" id="UP000694393">
    <property type="component" value="Unplaced"/>
</dbReference>
<keyword evidence="6 11" id="KW-0472">Membrane</keyword>
<dbReference type="FunFam" id="1.20.1070.10:FF:000012">
    <property type="entry name" value="Olfactory receptor"/>
    <property type="match status" value="1"/>
</dbReference>
<evidence type="ECO:0000256" key="3">
    <source>
        <dbReference type="ARBA" id="ARBA00022692"/>
    </source>
</evidence>
<evidence type="ECO:0000256" key="6">
    <source>
        <dbReference type="ARBA" id="ARBA00023136"/>
    </source>
</evidence>
<dbReference type="InterPro" id="IPR017452">
    <property type="entry name" value="GPCR_Rhodpsn_7TM"/>
</dbReference>
<dbReference type="PRINTS" id="PR00245">
    <property type="entry name" value="OLFACTORYR"/>
</dbReference>
<organism evidence="13 14">
    <name type="scientific">Pelusios castaneus</name>
    <name type="common">West African mud turtle</name>
    <dbReference type="NCBI Taxonomy" id="367368"/>
    <lineage>
        <taxon>Eukaryota</taxon>
        <taxon>Metazoa</taxon>
        <taxon>Chordata</taxon>
        <taxon>Craniata</taxon>
        <taxon>Vertebrata</taxon>
        <taxon>Euteleostomi</taxon>
        <taxon>Archelosauria</taxon>
        <taxon>Testudinata</taxon>
        <taxon>Testudines</taxon>
        <taxon>Pleurodira</taxon>
        <taxon>Pelomedusidae</taxon>
        <taxon>Pelusios</taxon>
    </lineage>
</organism>
<dbReference type="PROSITE" id="PS00237">
    <property type="entry name" value="G_PROTEIN_RECEP_F1_1"/>
    <property type="match status" value="1"/>
</dbReference>
<keyword evidence="11" id="KW-0716">Sensory transduction</keyword>
<keyword evidence="5 10" id="KW-0297">G-protein coupled receptor</keyword>
<reference evidence="13" key="2">
    <citation type="submission" date="2025-09" db="UniProtKB">
        <authorList>
            <consortium name="Ensembl"/>
        </authorList>
    </citation>
    <scope>IDENTIFICATION</scope>
</reference>
<comment type="similarity">
    <text evidence="2 10">Belongs to the G-protein coupled receptor 1 family.</text>
</comment>
<keyword evidence="14" id="KW-1185">Reference proteome</keyword>
<dbReference type="Ensembl" id="ENSPCET00000005186.1">
    <property type="protein sequence ID" value="ENSPCEP00000005010.1"/>
    <property type="gene ID" value="ENSPCEG00000004068.1"/>
</dbReference>
<comment type="subcellular location">
    <subcellularLocation>
        <location evidence="11">Cell membrane</location>
        <topology evidence="11">Multi-pass membrane protein</topology>
    </subcellularLocation>
    <subcellularLocation>
        <location evidence="1">Membrane</location>
        <topology evidence="1">Multi-pass membrane protein</topology>
    </subcellularLocation>
</comment>
<dbReference type="GO" id="GO:0004984">
    <property type="term" value="F:olfactory receptor activity"/>
    <property type="evidence" value="ECO:0007669"/>
    <property type="project" value="InterPro"/>
</dbReference>
<dbReference type="PANTHER" id="PTHR48002">
    <property type="entry name" value="OLFACTORY RECEPTOR"/>
    <property type="match status" value="1"/>
</dbReference>
<feature type="transmembrane region" description="Helical" evidence="11">
    <location>
        <begin position="205"/>
        <end position="225"/>
    </location>
</feature>
<evidence type="ECO:0000256" key="1">
    <source>
        <dbReference type="ARBA" id="ARBA00004141"/>
    </source>
</evidence>
<dbReference type="InterPro" id="IPR000725">
    <property type="entry name" value="Olfact_rcpt"/>
</dbReference>
<evidence type="ECO:0000256" key="5">
    <source>
        <dbReference type="ARBA" id="ARBA00023040"/>
    </source>
</evidence>
<feature type="transmembrane region" description="Helical" evidence="11">
    <location>
        <begin position="141"/>
        <end position="162"/>
    </location>
</feature>
<dbReference type="InterPro" id="IPR050427">
    <property type="entry name" value="Olfactory_Receptors"/>
</dbReference>
<dbReference type="PROSITE" id="PS50262">
    <property type="entry name" value="G_PROTEIN_RECEP_F1_2"/>
    <property type="match status" value="1"/>
</dbReference>
<evidence type="ECO:0000313" key="13">
    <source>
        <dbReference type="Ensembl" id="ENSPCEP00000005010.1"/>
    </source>
</evidence>
<dbReference type="AlphaFoldDB" id="A0A8C8VFU8"/>
<dbReference type="SUPFAM" id="SSF81321">
    <property type="entry name" value="Family A G protein-coupled receptor-like"/>
    <property type="match status" value="1"/>
</dbReference>
<keyword evidence="8 10" id="KW-0675">Receptor</keyword>
<dbReference type="InterPro" id="IPR000276">
    <property type="entry name" value="GPCR_Rhodpsn"/>
</dbReference>
<keyword evidence="9 10" id="KW-0807">Transducer</keyword>
<keyword evidence="7" id="KW-1015">Disulfide bond</keyword>
<keyword evidence="4 11" id="KW-1133">Transmembrane helix</keyword>
<evidence type="ECO:0000259" key="12">
    <source>
        <dbReference type="PROSITE" id="PS50262"/>
    </source>
</evidence>
<evidence type="ECO:0000256" key="2">
    <source>
        <dbReference type="ARBA" id="ARBA00010663"/>
    </source>
</evidence>